<dbReference type="AlphaFoldDB" id="A0A418B491"/>
<accession>A0A418B491</accession>
<gene>
    <name evidence="3" type="ORF">DYB32_002156</name>
</gene>
<feature type="region of interest" description="Disordered" evidence="1">
    <location>
        <begin position="274"/>
        <end position="297"/>
    </location>
</feature>
<dbReference type="Proteomes" id="UP000285060">
    <property type="component" value="Unassembled WGS sequence"/>
</dbReference>
<feature type="compositionally biased region" description="Basic and acidic residues" evidence="1">
    <location>
        <begin position="281"/>
        <end position="297"/>
    </location>
</feature>
<dbReference type="VEuPathDB" id="FungiDB:H310_11529"/>
<keyword evidence="2" id="KW-1133">Transmembrane helix</keyword>
<dbReference type="EMBL" id="QUSY01000109">
    <property type="protein sequence ID" value="RHY32868.1"/>
    <property type="molecule type" value="Genomic_DNA"/>
</dbReference>
<proteinExistence type="predicted"/>
<evidence type="ECO:0000313" key="3">
    <source>
        <dbReference type="EMBL" id="RHY32868.1"/>
    </source>
</evidence>
<keyword evidence="2" id="KW-0472">Membrane</keyword>
<sequence length="297" mass="33402">MEKYSRWSDLTTGINPFVPPPHQLPKNVVLRWTQLFLGGILSLCRWIVLVPLLMLLVVVTSIHAVLDYVPILGRIFHRWTDSIVLGLILIVTTVFIKDEAANAKRLGLLYVTGSFHAFLMILCSAPGTKPPTLSGIQAGDVIVTNHTSVFDVLYLGFRYSPTFVFPCASDASKVLVHAWLIKRLPLLWRQYEYKAIAPTHTCGSAVWHLCRLFSHVYHTIKVTTLPSELVAKDSTPQQLQALLASMLRTKGVELSCDDFISFNAYWAHVNRGGRQPASDFTSRKAPHEHAQWTRSDK</sequence>
<keyword evidence="4" id="KW-1185">Reference proteome</keyword>
<evidence type="ECO:0000256" key="2">
    <source>
        <dbReference type="SAM" id="Phobius"/>
    </source>
</evidence>
<protein>
    <recommendedName>
        <fullName evidence="5">Phospholipid/glycerol acyltransferase domain-containing protein</fullName>
    </recommendedName>
</protein>
<reference evidence="3 4" key="1">
    <citation type="submission" date="2018-08" db="EMBL/GenBank/DDBJ databases">
        <title>Aphanomyces genome sequencing and annotation.</title>
        <authorList>
            <person name="Minardi D."/>
            <person name="Oidtmann B."/>
            <person name="Van Der Giezen M."/>
            <person name="Studholme D.J."/>
        </authorList>
    </citation>
    <scope>NUCLEOTIDE SEQUENCE [LARGE SCALE GENOMIC DNA]</scope>
    <source>
        <strain evidence="3 4">NJM0002</strain>
    </source>
</reference>
<feature type="transmembrane region" description="Helical" evidence="2">
    <location>
        <begin position="35"/>
        <end position="59"/>
    </location>
</feature>
<name>A0A418B491_9STRA</name>
<evidence type="ECO:0000256" key="1">
    <source>
        <dbReference type="SAM" id="MobiDB-lite"/>
    </source>
</evidence>
<feature type="transmembrane region" description="Helical" evidence="2">
    <location>
        <begin position="108"/>
        <end position="127"/>
    </location>
</feature>
<evidence type="ECO:0008006" key="5">
    <source>
        <dbReference type="Google" id="ProtNLM"/>
    </source>
</evidence>
<feature type="transmembrane region" description="Helical" evidence="2">
    <location>
        <begin position="79"/>
        <end position="96"/>
    </location>
</feature>
<keyword evidence="2" id="KW-0812">Transmembrane</keyword>
<organism evidence="3 4">
    <name type="scientific">Aphanomyces invadans</name>
    <dbReference type="NCBI Taxonomy" id="157072"/>
    <lineage>
        <taxon>Eukaryota</taxon>
        <taxon>Sar</taxon>
        <taxon>Stramenopiles</taxon>
        <taxon>Oomycota</taxon>
        <taxon>Saprolegniomycetes</taxon>
        <taxon>Saprolegniales</taxon>
        <taxon>Verrucalvaceae</taxon>
        <taxon>Aphanomyces</taxon>
    </lineage>
</organism>
<comment type="caution">
    <text evidence="3">The sequence shown here is derived from an EMBL/GenBank/DDBJ whole genome shotgun (WGS) entry which is preliminary data.</text>
</comment>
<evidence type="ECO:0000313" key="4">
    <source>
        <dbReference type="Proteomes" id="UP000285060"/>
    </source>
</evidence>